<keyword evidence="5" id="KW-0479">Metal-binding</keyword>
<protein>
    <recommendedName>
        <fullName evidence="13">Cytochrome P450</fullName>
    </recommendedName>
</protein>
<evidence type="ECO:0000313" key="11">
    <source>
        <dbReference type="EnsemblPlants" id="Kaladp0027s0086.1.v1.1"/>
    </source>
</evidence>
<keyword evidence="6" id="KW-0560">Oxidoreductase</keyword>
<dbReference type="EnsemblPlants" id="Kaladp0027s0086.1.v1.1">
    <property type="protein sequence ID" value="Kaladp0027s0086.1.v1.1"/>
    <property type="gene ID" value="Kaladp0027s0086.v1.1"/>
</dbReference>
<dbReference type="Gramene" id="Kaladp0027s0086.1.v1.1">
    <property type="protein sequence ID" value="Kaladp0027s0086.1.v1.1"/>
    <property type="gene ID" value="Kaladp0027s0086.v1.1"/>
</dbReference>
<dbReference type="GO" id="GO:0004497">
    <property type="term" value="F:monooxygenase activity"/>
    <property type="evidence" value="ECO:0007669"/>
    <property type="project" value="UniProtKB-KW"/>
</dbReference>
<accession>A0A7N0T9V4</accession>
<evidence type="ECO:0000256" key="6">
    <source>
        <dbReference type="ARBA" id="ARBA00023002"/>
    </source>
</evidence>
<evidence type="ECO:0000313" key="12">
    <source>
        <dbReference type="Proteomes" id="UP000594263"/>
    </source>
</evidence>
<dbReference type="PANTHER" id="PTHR24286">
    <property type="entry name" value="CYTOCHROME P450 26"/>
    <property type="match status" value="1"/>
</dbReference>
<sequence length="234" mass="26627">MEFNLSLILAFAFLATLLFCSLLYKQSQARFNGRNTPPGTTGWPIIGESLEFLAAGWKGQPDRFVLDREAKYSSNVFKTSLFLEPTVVLVAAEAKYCSHSQEVKKGGELLDWNDLQKMKYSWNVACDQVMRLTPPQQGAFREAIQDFEYQGFFIPKGCKVSGERNGSPYTYVPFGGGVRMCPEKEYSRLELSVFMHNLVTRFWFKKVIADEKIVLNPMPSPAKGLPIRLFRHES</sequence>
<feature type="signal peptide" evidence="10">
    <location>
        <begin position="1"/>
        <end position="29"/>
    </location>
</feature>
<keyword evidence="7" id="KW-0408">Iron</keyword>
<comment type="similarity">
    <text evidence="3">Belongs to the cytochrome P450 family.</text>
</comment>
<dbReference type="Gene3D" id="1.10.630.10">
    <property type="entry name" value="Cytochrome P450"/>
    <property type="match status" value="2"/>
</dbReference>
<evidence type="ECO:0008006" key="13">
    <source>
        <dbReference type="Google" id="ProtNLM"/>
    </source>
</evidence>
<evidence type="ECO:0000256" key="7">
    <source>
        <dbReference type="ARBA" id="ARBA00023004"/>
    </source>
</evidence>
<name>A0A7N0T9V4_KALFE</name>
<reference evidence="11" key="1">
    <citation type="submission" date="2021-01" db="UniProtKB">
        <authorList>
            <consortium name="EnsemblPlants"/>
        </authorList>
    </citation>
    <scope>IDENTIFICATION</scope>
</reference>
<keyword evidence="10" id="KW-0732">Signal</keyword>
<dbReference type="InterPro" id="IPR001128">
    <property type="entry name" value="Cyt_P450"/>
</dbReference>
<evidence type="ECO:0000256" key="2">
    <source>
        <dbReference type="ARBA" id="ARBA00004370"/>
    </source>
</evidence>
<keyword evidence="4" id="KW-0349">Heme</keyword>
<keyword evidence="9" id="KW-0472">Membrane</keyword>
<proteinExistence type="inferred from homology"/>
<dbReference type="SUPFAM" id="SSF48264">
    <property type="entry name" value="Cytochrome P450"/>
    <property type="match status" value="2"/>
</dbReference>
<dbReference type="InterPro" id="IPR036396">
    <property type="entry name" value="Cyt_P450_sf"/>
</dbReference>
<dbReference type="GO" id="GO:0016020">
    <property type="term" value="C:membrane"/>
    <property type="evidence" value="ECO:0007669"/>
    <property type="project" value="UniProtKB-SubCell"/>
</dbReference>
<keyword evidence="8" id="KW-0503">Monooxygenase</keyword>
<evidence type="ECO:0000256" key="8">
    <source>
        <dbReference type="ARBA" id="ARBA00023033"/>
    </source>
</evidence>
<dbReference type="PANTHER" id="PTHR24286:SF349">
    <property type="entry name" value="CYTOCHROME P450 716A1-RELATED"/>
    <property type="match status" value="1"/>
</dbReference>
<evidence type="ECO:0000256" key="5">
    <source>
        <dbReference type="ARBA" id="ARBA00022723"/>
    </source>
</evidence>
<dbReference type="Proteomes" id="UP000594263">
    <property type="component" value="Unplaced"/>
</dbReference>
<dbReference type="GO" id="GO:0016705">
    <property type="term" value="F:oxidoreductase activity, acting on paired donors, with incorporation or reduction of molecular oxygen"/>
    <property type="evidence" value="ECO:0007669"/>
    <property type="project" value="InterPro"/>
</dbReference>
<feature type="chain" id="PRO_5029498628" description="Cytochrome P450" evidence="10">
    <location>
        <begin position="30"/>
        <end position="234"/>
    </location>
</feature>
<dbReference type="GO" id="GO:0005506">
    <property type="term" value="F:iron ion binding"/>
    <property type="evidence" value="ECO:0007669"/>
    <property type="project" value="InterPro"/>
</dbReference>
<evidence type="ECO:0000256" key="9">
    <source>
        <dbReference type="ARBA" id="ARBA00023136"/>
    </source>
</evidence>
<evidence type="ECO:0000256" key="1">
    <source>
        <dbReference type="ARBA" id="ARBA00001971"/>
    </source>
</evidence>
<evidence type="ECO:0000256" key="10">
    <source>
        <dbReference type="SAM" id="SignalP"/>
    </source>
</evidence>
<keyword evidence="12" id="KW-1185">Reference proteome</keyword>
<comment type="cofactor">
    <cofactor evidence="1">
        <name>heme</name>
        <dbReference type="ChEBI" id="CHEBI:30413"/>
    </cofactor>
</comment>
<dbReference type="GO" id="GO:0016125">
    <property type="term" value="P:sterol metabolic process"/>
    <property type="evidence" value="ECO:0007669"/>
    <property type="project" value="TreeGrafter"/>
</dbReference>
<dbReference type="AlphaFoldDB" id="A0A7N0T9V4"/>
<evidence type="ECO:0000256" key="3">
    <source>
        <dbReference type="ARBA" id="ARBA00010617"/>
    </source>
</evidence>
<organism evidence="11 12">
    <name type="scientific">Kalanchoe fedtschenkoi</name>
    <name type="common">Lavender scallops</name>
    <name type="synonym">South American air plant</name>
    <dbReference type="NCBI Taxonomy" id="63787"/>
    <lineage>
        <taxon>Eukaryota</taxon>
        <taxon>Viridiplantae</taxon>
        <taxon>Streptophyta</taxon>
        <taxon>Embryophyta</taxon>
        <taxon>Tracheophyta</taxon>
        <taxon>Spermatophyta</taxon>
        <taxon>Magnoliopsida</taxon>
        <taxon>eudicotyledons</taxon>
        <taxon>Gunneridae</taxon>
        <taxon>Pentapetalae</taxon>
        <taxon>Saxifragales</taxon>
        <taxon>Crassulaceae</taxon>
        <taxon>Kalanchoe</taxon>
    </lineage>
</organism>
<dbReference type="GO" id="GO:0020037">
    <property type="term" value="F:heme binding"/>
    <property type="evidence" value="ECO:0007669"/>
    <property type="project" value="InterPro"/>
</dbReference>
<dbReference type="Pfam" id="PF00067">
    <property type="entry name" value="p450"/>
    <property type="match status" value="2"/>
</dbReference>
<dbReference type="OMA" id="QELKXGY"/>
<evidence type="ECO:0000256" key="4">
    <source>
        <dbReference type="ARBA" id="ARBA00022617"/>
    </source>
</evidence>
<comment type="subcellular location">
    <subcellularLocation>
        <location evidence="2">Membrane</location>
    </subcellularLocation>
</comment>